<gene>
    <name evidence="1" type="ORF">LRLP16767_LR202_00326</name>
</gene>
<evidence type="ECO:0008006" key="3">
    <source>
        <dbReference type="Google" id="ProtNLM"/>
    </source>
</evidence>
<accession>A0A0U5F774</accession>
<reference evidence="2" key="1">
    <citation type="submission" date="2015-10" db="EMBL/GenBank/DDBJ databases">
        <authorList>
            <person name="Crossman L.C."/>
        </authorList>
    </citation>
    <scope>NUCLEOTIDE SEQUENCE [LARGE SCALE GENOMIC DNA]</scope>
    <source>
        <strain evidence="2">20-2</strain>
    </source>
</reference>
<proteinExistence type="predicted"/>
<dbReference type="RefSeq" id="WP_102815921.1">
    <property type="nucleotide sequence ID" value="NZ_LN887529.1"/>
</dbReference>
<dbReference type="EMBL" id="LN887529">
    <property type="protein sequence ID" value="CUR40268.1"/>
    <property type="molecule type" value="Genomic_DNA"/>
</dbReference>
<sequence length="84" mass="9934">MKMMANGWKSREQIMKDYGYSEGTFGDRMRECLESPYSNAVVSDTSKYAIVIEPLYQKFLMWRSEKIRNEKSERSGRLTRGKHD</sequence>
<evidence type="ECO:0000313" key="2">
    <source>
        <dbReference type="Proteomes" id="UP000235484"/>
    </source>
</evidence>
<dbReference type="Proteomes" id="UP000235484">
    <property type="component" value="Unassembled WGS sequence"/>
</dbReference>
<name>A0A0U5F774_LIMRT</name>
<dbReference type="AlphaFoldDB" id="A0A0U5F774"/>
<protein>
    <recommendedName>
        <fullName evidence="3">DNA-binding protein</fullName>
    </recommendedName>
</protein>
<evidence type="ECO:0000313" key="1">
    <source>
        <dbReference type="EMBL" id="CUR40268.1"/>
    </source>
</evidence>
<organism evidence="1 2">
    <name type="scientific">Limosilactobacillus reuteri</name>
    <name type="common">Lactobacillus reuteri</name>
    <dbReference type="NCBI Taxonomy" id="1598"/>
    <lineage>
        <taxon>Bacteria</taxon>
        <taxon>Bacillati</taxon>
        <taxon>Bacillota</taxon>
        <taxon>Bacilli</taxon>
        <taxon>Lactobacillales</taxon>
        <taxon>Lactobacillaceae</taxon>
        <taxon>Limosilactobacillus</taxon>
    </lineage>
</organism>